<dbReference type="InterPro" id="IPR013087">
    <property type="entry name" value="Znf_C2H2_type"/>
</dbReference>
<sequence>MQSITDPVTKAVVDNIMGNLPTKKPLVRCHDCDLCFTSETVLDAHLQGARHAKQIRSKVIMENLGGTKIAFSKDQEASGLKCNVCNVSLNSIQQLQTHLNGGWTGTDTGSKPVQQPTKSPGTQADSTTTTAAAPKKKGEILTCEQCNKFFNSKQQYDVHITSKKHLHKVYKPILKTANKKKRYVPYGNKQQYQQPHHHHQQNHQQQHHHHQQQQQHHQYHPQRNMQSYDASSLVKPFRIAPPAMKSVKPFKSYKWFTYGHTHTYKQTYGHHHGNNRGSFLGLQNVEI</sequence>
<keyword evidence="4 7" id="KW-0863">Zinc-finger</keyword>
<evidence type="ECO:0000256" key="8">
    <source>
        <dbReference type="SAM" id="MobiDB-lite"/>
    </source>
</evidence>
<evidence type="ECO:0000256" key="5">
    <source>
        <dbReference type="ARBA" id="ARBA00022833"/>
    </source>
</evidence>
<accession>A0A8J2MTX5</accession>
<evidence type="ECO:0000259" key="9">
    <source>
        <dbReference type="PROSITE" id="PS50157"/>
    </source>
</evidence>
<keyword evidence="6" id="KW-0539">Nucleus</keyword>
<dbReference type="InterPro" id="IPR051868">
    <property type="entry name" value="ZN346_ZMAT4"/>
</dbReference>
<dbReference type="GO" id="GO:0008270">
    <property type="term" value="F:zinc ion binding"/>
    <property type="evidence" value="ECO:0007669"/>
    <property type="project" value="UniProtKB-KW"/>
</dbReference>
<comment type="caution">
    <text evidence="10">The sequence shown here is derived from an EMBL/GenBank/DDBJ whole genome shotgun (WGS) entry which is preliminary data.</text>
</comment>
<evidence type="ECO:0000256" key="1">
    <source>
        <dbReference type="ARBA" id="ARBA00004123"/>
    </source>
</evidence>
<feature type="region of interest" description="Disordered" evidence="8">
    <location>
        <begin position="190"/>
        <end position="226"/>
    </location>
</feature>
<feature type="compositionally biased region" description="Basic residues" evidence="8">
    <location>
        <begin position="195"/>
        <end position="211"/>
    </location>
</feature>
<organism evidence="10 11">
    <name type="scientific">Cotesia congregata</name>
    <name type="common">Parasitoid wasp</name>
    <name type="synonym">Apanteles congregatus</name>
    <dbReference type="NCBI Taxonomy" id="51543"/>
    <lineage>
        <taxon>Eukaryota</taxon>
        <taxon>Metazoa</taxon>
        <taxon>Ecdysozoa</taxon>
        <taxon>Arthropoda</taxon>
        <taxon>Hexapoda</taxon>
        <taxon>Insecta</taxon>
        <taxon>Pterygota</taxon>
        <taxon>Neoptera</taxon>
        <taxon>Endopterygota</taxon>
        <taxon>Hymenoptera</taxon>
        <taxon>Apocrita</taxon>
        <taxon>Ichneumonoidea</taxon>
        <taxon>Braconidae</taxon>
        <taxon>Microgastrinae</taxon>
        <taxon>Cotesia</taxon>
    </lineage>
</organism>
<comment type="subcellular location">
    <subcellularLocation>
        <location evidence="1">Nucleus</location>
    </subcellularLocation>
</comment>
<gene>
    <name evidence="10" type="ORF">HICCMSTLAB_LOCUS7716</name>
</gene>
<proteinExistence type="predicted"/>
<dbReference type="Gene3D" id="3.30.160.60">
    <property type="entry name" value="Classic Zinc Finger"/>
    <property type="match status" value="3"/>
</dbReference>
<name>A0A8J2MTX5_COTCN</name>
<dbReference type="SUPFAM" id="SSF57667">
    <property type="entry name" value="beta-beta-alpha zinc fingers"/>
    <property type="match status" value="3"/>
</dbReference>
<evidence type="ECO:0000256" key="4">
    <source>
        <dbReference type="ARBA" id="ARBA00022771"/>
    </source>
</evidence>
<evidence type="ECO:0000313" key="10">
    <source>
        <dbReference type="EMBL" id="CAG5095453.1"/>
    </source>
</evidence>
<dbReference type="EMBL" id="CAJNRD030001121">
    <property type="protein sequence ID" value="CAG5095453.1"/>
    <property type="molecule type" value="Genomic_DNA"/>
</dbReference>
<evidence type="ECO:0000256" key="6">
    <source>
        <dbReference type="ARBA" id="ARBA00023242"/>
    </source>
</evidence>
<dbReference type="GO" id="GO:0005634">
    <property type="term" value="C:nucleus"/>
    <property type="evidence" value="ECO:0007669"/>
    <property type="project" value="UniProtKB-SubCell"/>
</dbReference>
<dbReference type="InterPro" id="IPR003604">
    <property type="entry name" value="Matrin/U1-like-C_Znf_C2H2"/>
</dbReference>
<dbReference type="GO" id="GO:0003676">
    <property type="term" value="F:nucleic acid binding"/>
    <property type="evidence" value="ECO:0007669"/>
    <property type="project" value="InterPro"/>
</dbReference>
<dbReference type="PANTHER" id="PTHR46144:SF6">
    <property type="entry name" value="C2H2-TYPE DOMAIN-CONTAINING PROTEIN"/>
    <property type="match status" value="1"/>
</dbReference>
<dbReference type="AlphaFoldDB" id="A0A8J2MTX5"/>
<evidence type="ECO:0000313" key="11">
    <source>
        <dbReference type="Proteomes" id="UP000786811"/>
    </source>
</evidence>
<keyword evidence="5" id="KW-0862">Zinc</keyword>
<feature type="domain" description="C2H2-type" evidence="9">
    <location>
        <begin position="141"/>
        <end position="172"/>
    </location>
</feature>
<dbReference type="SMART" id="SM00355">
    <property type="entry name" value="ZnF_C2H2"/>
    <property type="match status" value="3"/>
</dbReference>
<dbReference type="SMART" id="SM00451">
    <property type="entry name" value="ZnF_U1"/>
    <property type="match status" value="3"/>
</dbReference>
<keyword evidence="3" id="KW-0677">Repeat</keyword>
<dbReference type="Pfam" id="PF12171">
    <property type="entry name" value="zf-C2H2_jaz"/>
    <property type="match status" value="1"/>
</dbReference>
<evidence type="ECO:0000256" key="7">
    <source>
        <dbReference type="PROSITE-ProRule" id="PRU00042"/>
    </source>
</evidence>
<dbReference type="OrthoDB" id="434647at2759"/>
<keyword evidence="11" id="KW-1185">Reference proteome</keyword>
<feature type="domain" description="C2H2-type" evidence="9">
    <location>
        <begin position="80"/>
        <end position="112"/>
    </location>
</feature>
<evidence type="ECO:0000256" key="3">
    <source>
        <dbReference type="ARBA" id="ARBA00022737"/>
    </source>
</evidence>
<dbReference type="PROSITE" id="PS50157">
    <property type="entry name" value="ZINC_FINGER_C2H2_2"/>
    <property type="match status" value="2"/>
</dbReference>
<dbReference type="PANTHER" id="PTHR46144">
    <property type="entry name" value="ZINC FINGER PROTEIN 385B-LIKE"/>
    <property type="match status" value="1"/>
</dbReference>
<dbReference type="PROSITE" id="PS00028">
    <property type="entry name" value="ZINC_FINGER_C2H2_1"/>
    <property type="match status" value="2"/>
</dbReference>
<reference evidence="10" key="1">
    <citation type="submission" date="2021-04" db="EMBL/GenBank/DDBJ databases">
        <authorList>
            <person name="Chebbi M.A.C M."/>
        </authorList>
    </citation>
    <scope>NUCLEOTIDE SEQUENCE</scope>
</reference>
<protein>
    <submittedName>
        <fullName evidence="10">Similar to znf346: Zinc finger protein 346 (Xenopus laevis)</fullName>
    </submittedName>
</protein>
<dbReference type="InterPro" id="IPR036236">
    <property type="entry name" value="Znf_C2H2_sf"/>
</dbReference>
<feature type="region of interest" description="Disordered" evidence="8">
    <location>
        <begin position="100"/>
        <end position="134"/>
    </location>
</feature>
<dbReference type="Pfam" id="PF12874">
    <property type="entry name" value="zf-met"/>
    <property type="match status" value="2"/>
</dbReference>
<keyword evidence="2" id="KW-0479">Metal-binding</keyword>
<feature type="compositionally biased region" description="Polar residues" evidence="8">
    <location>
        <begin position="100"/>
        <end position="126"/>
    </location>
</feature>
<evidence type="ECO:0000256" key="2">
    <source>
        <dbReference type="ARBA" id="ARBA00022723"/>
    </source>
</evidence>
<dbReference type="InterPro" id="IPR022755">
    <property type="entry name" value="Znf_C2H2_jaz"/>
</dbReference>
<dbReference type="Proteomes" id="UP000786811">
    <property type="component" value="Unassembled WGS sequence"/>
</dbReference>